<organism evidence="3 4">
    <name type="scientific">Fusarium albosuccineum</name>
    <dbReference type="NCBI Taxonomy" id="1237068"/>
    <lineage>
        <taxon>Eukaryota</taxon>
        <taxon>Fungi</taxon>
        <taxon>Dikarya</taxon>
        <taxon>Ascomycota</taxon>
        <taxon>Pezizomycotina</taxon>
        <taxon>Sordariomycetes</taxon>
        <taxon>Hypocreomycetidae</taxon>
        <taxon>Hypocreales</taxon>
        <taxon>Nectriaceae</taxon>
        <taxon>Fusarium</taxon>
        <taxon>Fusarium decemcellulare species complex</taxon>
    </lineage>
</organism>
<name>A0A8H4LPB5_9HYPO</name>
<feature type="transmembrane region" description="Helical" evidence="2">
    <location>
        <begin position="247"/>
        <end position="269"/>
    </location>
</feature>
<keyword evidence="2" id="KW-0812">Transmembrane</keyword>
<evidence type="ECO:0000313" key="3">
    <source>
        <dbReference type="EMBL" id="KAF4473063.1"/>
    </source>
</evidence>
<feature type="region of interest" description="Disordered" evidence="1">
    <location>
        <begin position="363"/>
        <end position="382"/>
    </location>
</feature>
<dbReference type="OrthoDB" id="4770059at2759"/>
<dbReference type="EMBL" id="JAADYS010000005">
    <property type="protein sequence ID" value="KAF4473063.1"/>
    <property type="molecule type" value="Genomic_DNA"/>
</dbReference>
<feature type="compositionally biased region" description="Basic and acidic residues" evidence="1">
    <location>
        <begin position="334"/>
        <end position="347"/>
    </location>
</feature>
<accession>A0A8H4LPB5</accession>
<proteinExistence type="predicted"/>
<keyword evidence="2" id="KW-0472">Membrane</keyword>
<dbReference type="Proteomes" id="UP000554235">
    <property type="component" value="Unassembled WGS sequence"/>
</dbReference>
<reference evidence="3 4" key="1">
    <citation type="submission" date="2020-01" db="EMBL/GenBank/DDBJ databases">
        <title>Identification and distribution of gene clusters putatively required for synthesis of sphingolipid metabolism inhibitors in phylogenetically diverse species of the filamentous fungus Fusarium.</title>
        <authorList>
            <person name="Kim H.-S."/>
            <person name="Busman M."/>
            <person name="Brown D.W."/>
            <person name="Divon H."/>
            <person name="Uhlig S."/>
            <person name="Proctor R.H."/>
        </authorList>
    </citation>
    <scope>NUCLEOTIDE SEQUENCE [LARGE SCALE GENOMIC DNA]</scope>
    <source>
        <strain evidence="3 4">NRRL 20459</strain>
    </source>
</reference>
<keyword evidence="2" id="KW-1133">Transmembrane helix</keyword>
<dbReference type="AlphaFoldDB" id="A0A8H4LPB5"/>
<sequence>MSSSLEEEAIDSLSLSDTESSIPSTTKLSASAVPSSAISLSNPTSIPTSLVPAPSPTEDDLDDSQTYPPMTTEWTAPLSCTWTYDADRIPEPGATGPVAWLDREPIPGAKSLSCYPDGMFTEGRTGVFSPATCPHGWTTVSLRVETDEVQEEETTTAICCSSEYSLDGNLCKRSVSTVVAVPITYNHTARSYDVLSDSTTTLYSATIAVYTIRALFKDEDKDALGLKDEDDIGPEKPTKTLSLDARIGIGIGVAVFVLLVIGSICFFLVRRDRARVEKKRSHELNAMRTRYNGSGGLGDDFYAAGNHRRGRSRDHAEPPLAYEAATDSNSMTDNESRLSEDTATRDEEIRALQIQKAAIQRRIEELERNESNQNQDENRQQQ</sequence>
<feature type="region of interest" description="Disordered" evidence="1">
    <location>
        <begin position="1"/>
        <end position="72"/>
    </location>
</feature>
<feature type="compositionally biased region" description="Polar residues" evidence="1">
    <location>
        <begin position="13"/>
        <end position="48"/>
    </location>
</feature>
<feature type="region of interest" description="Disordered" evidence="1">
    <location>
        <begin position="302"/>
        <end position="347"/>
    </location>
</feature>
<evidence type="ECO:0000313" key="4">
    <source>
        <dbReference type="Proteomes" id="UP000554235"/>
    </source>
</evidence>
<comment type="caution">
    <text evidence="3">The sequence shown here is derived from an EMBL/GenBank/DDBJ whole genome shotgun (WGS) entry which is preliminary data.</text>
</comment>
<evidence type="ECO:0000256" key="1">
    <source>
        <dbReference type="SAM" id="MobiDB-lite"/>
    </source>
</evidence>
<gene>
    <name evidence="3" type="ORF">FALBO_50</name>
</gene>
<keyword evidence="4" id="KW-1185">Reference proteome</keyword>
<evidence type="ECO:0000256" key="2">
    <source>
        <dbReference type="SAM" id="Phobius"/>
    </source>
</evidence>
<protein>
    <submittedName>
        <fullName evidence="3">Uncharacterized protein</fullName>
    </submittedName>
</protein>
<feature type="compositionally biased region" description="Acidic residues" evidence="1">
    <location>
        <begin position="1"/>
        <end position="10"/>
    </location>
</feature>